<protein>
    <submittedName>
        <fullName evidence="1">Uncharacterized protein</fullName>
    </submittedName>
</protein>
<dbReference type="AlphaFoldDB" id="A0A7Z0BVD0"/>
<dbReference type="RefSeq" id="WP_179408908.1">
    <property type="nucleotide sequence ID" value="NZ_BMGF01000016.1"/>
</dbReference>
<comment type="caution">
    <text evidence="1">The sequence shown here is derived from an EMBL/GenBank/DDBJ whole genome shotgun (WGS) entry which is preliminary data.</text>
</comment>
<sequence>MTHLESHRAMTVDVRSTYAAICRAWHHTAIYTDSHEKLADAIELRSGERQTALEPVRRMQLAQVAEPVSGRSIAL</sequence>
<evidence type="ECO:0000313" key="2">
    <source>
        <dbReference type="Proteomes" id="UP000522081"/>
    </source>
</evidence>
<dbReference type="Proteomes" id="UP000522081">
    <property type="component" value="Unassembled WGS sequence"/>
</dbReference>
<proteinExistence type="predicted"/>
<keyword evidence="2" id="KW-1185">Reference proteome</keyword>
<gene>
    <name evidence="1" type="ORF">FHS75_003505</name>
</gene>
<organism evidence="1 2">
    <name type="scientific">Novosphingobium marinum</name>
    <dbReference type="NCBI Taxonomy" id="1514948"/>
    <lineage>
        <taxon>Bacteria</taxon>
        <taxon>Pseudomonadati</taxon>
        <taxon>Pseudomonadota</taxon>
        <taxon>Alphaproteobacteria</taxon>
        <taxon>Sphingomonadales</taxon>
        <taxon>Sphingomonadaceae</taxon>
        <taxon>Novosphingobium</taxon>
    </lineage>
</organism>
<name>A0A7Z0BVD0_9SPHN</name>
<accession>A0A7Z0BVD0</accession>
<dbReference type="EMBL" id="JACBZF010000014">
    <property type="protein sequence ID" value="NYH97144.1"/>
    <property type="molecule type" value="Genomic_DNA"/>
</dbReference>
<reference evidence="1 2" key="1">
    <citation type="submission" date="2020-07" db="EMBL/GenBank/DDBJ databases">
        <title>Genomic Encyclopedia of Type Strains, Phase IV (KMG-IV): sequencing the most valuable type-strain genomes for metagenomic binning, comparative biology and taxonomic classification.</title>
        <authorList>
            <person name="Goeker M."/>
        </authorList>
    </citation>
    <scope>NUCLEOTIDE SEQUENCE [LARGE SCALE GENOMIC DNA]</scope>
    <source>
        <strain evidence="1 2">DSM 29043</strain>
    </source>
</reference>
<evidence type="ECO:0000313" key="1">
    <source>
        <dbReference type="EMBL" id="NYH97144.1"/>
    </source>
</evidence>